<reference evidence="2" key="5">
    <citation type="submission" date="2017-01" db="UniProtKB">
        <authorList>
            <consortium name="EnsemblFungi"/>
        </authorList>
    </citation>
    <scope>IDENTIFICATION</scope>
    <source>
        <strain evidence="2">PH-1 / ATCC MYA-4620 / FGSC 9075 / NRRL 31084</strain>
    </source>
</reference>
<reference evidence="2 3" key="2">
    <citation type="journal article" date="2010" name="Nature">
        <title>Comparative genomics reveals mobile pathogenicity chromosomes in Fusarium.</title>
        <authorList>
            <person name="Ma L.J."/>
            <person name="van der Does H.C."/>
            <person name="Borkovich K.A."/>
            <person name="Coleman J.J."/>
            <person name="Daboussi M.J."/>
            <person name="Di Pietro A."/>
            <person name="Dufresne M."/>
            <person name="Freitag M."/>
            <person name="Grabherr M."/>
            <person name="Henrissat B."/>
            <person name="Houterman P.M."/>
            <person name="Kang S."/>
            <person name="Shim W.B."/>
            <person name="Woloshuk C."/>
            <person name="Xie X."/>
            <person name="Xu J.R."/>
            <person name="Antoniw J."/>
            <person name="Baker S.E."/>
            <person name="Bluhm B.H."/>
            <person name="Breakspear A."/>
            <person name="Brown D.W."/>
            <person name="Butchko R.A."/>
            <person name="Chapman S."/>
            <person name="Coulson R."/>
            <person name="Coutinho P.M."/>
            <person name="Danchin E.G."/>
            <person name="Diener A."/>
            <person name="Gale L.R."/>
            <person name="Gardiner D.M."/>
            <person name="Goff S."/>
            <person name="Hammond-Kosack K.E."/>
            <person name="Hilburn K."/>
            <person name="Hua-Van A."/>
            <person name="Jonkers W."/>
            <person name="Kazan K."/>
            <person name="Kodira C.D."/>
            <person name="Koehrsen M."/>
            <person name="Kumar L."/>
            <person name="Lee Y.H."/>
            <person name="Li L."/>
            <person name="Manners J.M."/>
            <person name="Miranda-Saavedra D."/>
            <person name="Mukherjee M."/>
            <person name="Park G."/>
            <person name="Park J."/>
            <person name="Park S.Y."/>
            <person name="Proctor R.H."/>
            <person name="Regev A."/>
            <person name="Ruiz-Roldan M.C."/>
            <person name="Sain D."/>
            <person name="Sakthikumar S."/>
            <person name="Sykes S."/>
            <person name="Schwartz D.C."/>
            <person name="Turgeon B.G."/>
            <person name="Wapinski I."/>
            <person name="Yoder O."/>
            <person name="Young S."/>
            <person name="Zeng Q."/>
            <person name="Zhou S."/>
            <person name="Galagan J."/>
            <person name="Cuomo C.A."/>
            <person name="Kistler H.C."/>
            <person name="Rep M."/>
        </authorList>
    </citation>
    <scope>GENOME REANNOTATION</scope>
    <source>
        <strain evidence="3">ATCC MYA-4620 / CBS 123657 / FGSC 9075 / NRRL 31084 / PH-1</strain>
        <strain evidence="2">PH-1 / ATCC MYA-4620 / FGSC 9075 / NRRL 31084</strain>
    </source>
</reference>
<dbReference type="InParanoid" id="I1S901"/>
<reference evidence="2 3" key="1">
    <citation type="journal article" date="2007" name="Science">
        <title>The Fusarium graminearum genome reveals a link between localized polymorphism and pathogen specialization.</title>
        <authorList>
            <person name="Cuomo C.A."/>
            <person name="Gueldener U."/>
            <person name="Xu J.-R."/>
            <person name="Trail F."/>
            <person name="Turgeon B.G."/>
            <person name="Di Pietro A."/>
            <person name="Walton J.D."/>
            <person name="Ma L.-J."/>
            <person name="Baker S.E."/>
            <person name="Rep M."/>
            <person name="Adam G."/>
            <person name="Antoniw J."/>
            <person name="Baldwin T."/>
            <person name="Calvo S.E."/>
            <person name="Chang Y.-L."/>
            <person name="DeCaprio D."/>
            <person name="Gale L.R."/>
            <person name="Gnerre S."/>
            <person name="Goswami R.S."/>
            <person name="Hammond-Kosack K."/>
            <person name="Harris L.J."/>
            <person name="Hilburn K."/>
            <person name="Kennell J.C."/>
            <person name="Kroken S."/>
            <person name="Magnuson J.K."/>
            <person name="Mannhaupt G."/>
            <person name="Mauceli E.W."/>
            <person name="Mewes H.-W."/>
            <person name="Mitterbauer R."/>
            <person name="Muehlbauer G."/>
            <person name="Muensterkoetter M."/>
            <person name="Nelson D."/>
            <person name="O'Donnell K."/>
            <person name="Ouellet T."/>
            <person name="Qi W."/>
            <person name="Quesneville H."/>
            <person name="Roncero M.I.G."/>
            <person name="Seong K.-Y."/>
            <person name="Tetko I.V."/>
            <person name="Urban M."/>
            <person name="Waalwijk C."/>
            <person name="Ward T.J."/>
            <person name="Yao J."/>
            <person name="Birren B.W."/>
            <person name="Kistler H.C."/>
        </authorList>
    </citation>
    <scope>NUCLEOTIDE SEQUENCE [LARGE SCALE GENOMIC DNA]</scope>
    <source>
        <strain evidence="3">ATCC MYA-4620 / CBS 123657 / FGSC 9075 / NRRL 31084 / PH-1</strain>
        <strain evidence="2">PH-1 / ATCC MYA-4620 / FGSC 9075 / NRRL 31084</strain>
    </source>
</reference>
<organism evidence="2">
    <name type="scientific">Gibberella zeae (strain ATCC MYA-4620 / CBS 123657 / FGSC 9075 / NRRL 31084 / PH-1)</name>
    <name type="common">Wheat head blight fungus</name>
    <name type="synonym">Fusarium graminearum</name>
    <dbReference type="NCBI Taxonomy" id="229533"/>
    <lineage>
        <taxon>Eukaryota</taxon>
        <taxon>Fungi</taxon>
        <taxon>Dikarya</taxon>
        <taxon>Ascomycota</taxon>
        <taxon>Pezizomycotina</taxon>
        <taxon>Sordariomycetes</taxon>
        <taxon>Hypocreomycetidae</taxon>
        <taxon>Hypocreales</taxon>
        <taxon>Nectriaceae</taxon>
        <taxon>Fusarium</taxon>
    </lineage>
</organism>
<name>I1S901_GIBZE</name>
<dbReference type="EMBL" id="HG970333">
    <property type="protein sequence ID" value="CEF77000.1"/>
    <property type="molecule type" value="Genomic_DNA"/>
</dbReference>
<accession>I1S901</accession>
<gene>
    <name evidence="1" type="ORF">FGRAMPH1_01T10395</name>
</gene>
<dbReference type="RefSeq" id="XP_011320129.1">
    <property type="nucleotide sequence ID" value="XM_011321827.1"/>
</dbReference>
<dbReference type="VEuPathDB" id="FungiDB:FGRAMPH1_01G10395"/>
<protein>
    <submittedName>
        <fullName evidence="1">Chromosome 2, complete genome</fullName>
    </submittedName>
</protein>
<evidence type="ECO:0000313" key="2">
    <source>
        <dbReference type="EnsemblFungi" id="CEF77000"/>
    </source>
</evidence>
<dbReference type="EnsemblFungi" id="CEF77000">
    <property type="protein sequence ID" value="CEF77000"/>
    <property type="gene ID" value="FGRRES_13331"/>
</dbReference>
<reference evidence="1 3" key="4">
    <citation type="journal article" date="2015" name="BMC Genomics">
        <title>The completed genome sequence of the pathogenic ascomycete fungus Fusarium graminearum.</title>
        <authorList>
            <person name="King R."/>
            <person name="Urban M."/>
            <person name="Hammond-Kosack M.C."/>
            <person name="Hassani-Pak K."/>
            <person name="Hammond-Kosack K.E."/>
        </authorList>
    </citation>
    <scope>NUCLEOTIDE SEQUENCE [LARGE SCALE GENOMIC DNA]</scope>
    <source>
        <strain evidence="3">ATCC MYA-4620 / CBS 123657 / FGSC 9075 / NRRL 31084 / PH-1</strain>
        <strain evidence="1">PH-1</strain>
    </source>
</reference>
<dbReference type="HOGENOM" id="CLU_2197210_0_0_1"/>
<dbReference type="KEGG" id="fgr:FGSG_13331"/>
<proteinExistence type="predicted"/>
<dbReference type="AlphaFoldDB" id="I1S901"/>
<dbReference type="Proteomes" id="UP000070720">
    <property type="component" value="Chromosome 2"/>
</dbReference>
<keyword evidence="3" id="KW-1185">Reference proteome</keyword>
<evidence type="ECO:0000313" key="1">
    <source>
        <dbReference type="EMBL" id="CEF77000.1"/>
    </source>
</evidence>
<reference key="3">
    <citation type="submission" date="2014-02" db="EMBL/GenBank/DDBJ databases">
        <title>A revised Fusarium graminearum genomic reference sequence using whole shotgun re-sequencing.</title>
        <authorList>
            <person name="King R."/>
            <person name="Urban M."/>
            <person name="Hassani-Pak K."/>
            <person name="Hammond-Kosack K."/>
        </authorList>
    </citation>
    <scope>NUCLEOTIDE SEQUENCE</scope>
    <source>
        <strain>PH-1</strain>
    </source>
</reference>
<evidence type="ECO:0000313" key="3">
    <source>
        <dbReference type="Proteomes" id="UP000070720"/>
    </source>
</evidence>
<sequence>MVPISILKWLDAARPRPGVMLSRDASKPVMGRLLAGQGGALPGEALFKAVHCRYALYCMLSVHCIGGGSMTGTIFSEDQGSRSPGTAAWMDAVAVEGFLVSFPSGTLC</sequence>